<evidence type="ECO:0000313" key="3">
    <source>
        <dbReference type="Proteomes" id="UP001314170"/>
    </source>
</evidence>
<organism evidence="2 3">
    <name type="scientific">Dovyalis caffra</name>
    <dbReference type="NCBI Taxonomy" id="77055"/>
    <lineage>
        <taxon>Eukaryota</taxon>
        <taxon>Viridiplantae</taxon>
        <taxon>Streptophyta</taxon>
        <taxon>Embryophyta</taxon>
        <taxon>Tracheophyta</taxon>
        <taxon>Spermatophyta</taxon>
        <taxon>Magnoliopsida</taxon>
        <taxon>eudicotyledons</taxon>
        <taxon>Gunneridae</taxon>
        <taxon>Pentapetalae</taxon>
        <taxon>rosids</taxon>
        <taxon>fabids</taxon>
        <taxon>Malpighiales</taxon>
        <taxon>Salicaceae</taxon>
        <taxon>Flacourtieae</taxon>
        <taxon>Dovyalis</taxon>
    </lineage>
</organism>
<evidence type="ECO:0000256" key="1">
    <source>
        <dbReference type="SAM" id="MobiDB-lite"/>
    </source>
</evidence>
<accession>A0AAV1RP34</accession>
<dbReference type="AlphaFoldDB" id="A0AAV1RP34"/>
<sequence length="89" mass="10048">MSVLLGTQDLKESKSPNRLGSPATTKSEKLKGWGLVHVILRSRIYPRRWAVGFKTRYCPLPMVPKGQVRGCQRLGQLRDESIKAELGRD</sequence>
<dbReference type="EMBL" id="CAWUPB010001111">
    <property type="protein sequence ID" value="CAK7338156.1"/>
    <property type="molecule type" value="Genomic_DNA"/>
</dbReference>
<gene>
    <name evidence="2" type="ORF">DCAF_LOCUS13198</name>
</gene>
<proteinExistence type="predicted"/>
<keyword evidence="3" id="KW-1185">Reference proteome</keyword>
<feature type="compositionally biased region" description="Polar residues" evidence="1">
    <location>
        <begin position="16"/>
        <end position="25"/>
    </location>
</feature>
<reference evidence="2 3" key="1">
    <citation type="submission" date="2024-01" db="EMBL/GenBank/DDBJ databases">
        <authorList>
            <person name="Waweru B."/>
        </authorList>
    </citation>
    <scope>NUCLEOTIDE SEQUENCE [LARGE SCALE GENOMIC DNA]</scope>
</reference>
<dbReference type="Proteomes" id="UP001314170">
    <property type="component" value="Unassembled WGS sequence"/>
</dbReference>
<name>A0AAV1RP34_9ROSI</name>
<evidence type="ECO:0000313" key="2">
    <source>
        <dbReference type="EMBL" id="CAK7338156.1"/>
    </source>
</evidence>
<comment type="caution">
    <text evidence="2">The sequence shown here is derived from an EMBL/GenBank/DDBJ whole genome shotgun (WGS) entry which is preliminary data.</text>
</comment>
<protein>
    <submittedName>
        <fullName evidence="2">Uncharacterized protein</fullName>
    </submittedName>
</protein>
<feature type="region of interest" description="Disordered" evidence="1">
    <location>
        <begin position="1"/>
        <end position="25"/>
    </location>
</feature>